<dbReference type="EMBL" id="MG592409">
    <property type="protein sequence ID" value="AUR82531.1"/>
    <property type="molecule type" value="Genomic_DNA"/>
</dbReference>
<sequence length="193" mass="22155">MSQIVLSPLVEICENLEFNPWPKIPRGQHENLTITEKMDGTNSCIIIKDGKIIGIQSRKRFISPGKDTDNYGFAGWVHENAEQLIELGDGEHFGEWCGGKVQNNPHKLTDKTFFLFNTFRWGEHNPPPECCAVVEVLFQGEKTDTCIEEAMKLIHDRAKGTDVEPEGVIAYYHTTRRNEKYTFKSQRGKWRDV</sequence>
<evidence type="ECO:0000313" key="3">
    <source>
        <dbReference type="Proteomes" id="UP000269377"/>
    </source>
</evidence>
<gene>
    <name evidence="2" type="ORF">NVP1025O_048</name>
</gene>
<reference evidence="2 3" key="1">
    <citation type="submission" date="2017-11" db="EMBL/GenBank/DDBJ databases">
        <title>A major lineage of nontailed dsDNA viruses as unrecognized killers of marine bacteria.</title>
        <authorList>
            <person name="Kauffman K.M."/>
            <person name="Hussain F.A."/>
            <person name="Yang J."/>
            <person name="Arevalo P."/>
            <person name="Brown J.M."/>
            <person name="Chang W.K."/>
            <person name="VanInsberghe D."/>
            <person name="Elsherbini J."/>
            <person name="Cutler M.B."/>
            <person name="Kelly L."/>
            <person name="Polz M.F."/>
        </authorList>
    </citation>
    <scope>NUCLEOTIDE SEQUENCE [LARGE SCALE GENOMIC DNA]</scope>
</reference>
<evidence type="ECO:0000313" key="2">
    <source>
        <dbReference type="EMBL" id="AUR82531.1"/>
    </source>
</evidence>
<dbReference type="Gene3D" id="3.30.470.30">
    <property type="entry name" value="DNA ligase/mRNA capping enzyme"/>
    <property type="match status" value="1"/>
</dbReference>
<name>A0A2I7QM96_9CAUD</name>
<dbReference type="InterPro" id="IPR021122">
    <property type="entry name" value="RNA_ligase_dom_REL/Rnl2"/>
</dbReference>
<feature type="domain" description="RNA ligase" evidence="1">
    <location>
        <begin position="32"/>
        <end position="184"/>
    </location>
</feature>
<dbReference type="Pfam" id="PF09414">
    <property type="entry name" value="RNA_ligase"/>
    <property type="match status" value="1"/>
</dbReference>
<organism evidence="2 3">
    <name type="scientific">Vibrio phage 1.025.O._10N.222.46.B6</name>
    <dbReference type="NCBI Taxonomy" id="1881420"/>
    <lineage>
        <taxon>Viruses</taxon>
        <taxon>Duplodnaviria</taxon>
        <taxon>Heunggongvirae</taxon>
        <taxon>Uroviricota</taxon>
        <taxon>Caudoviricetes</taxon>
        <taxon>Schitoviridae</taxon>
        <taxon>Pontosvirinae</taxon>
        <taxon>Nahantvirus</taxon>
        <taxon>Nahantvirus 49C7</taxon>
    </lineage>
</organism>
<dbReference type="SUPFAM" id="SSF56091">
    <property type="entry name" value="DNA ligase/mRNA capping enzyme, catalytic domain"/>
    <property type="match status" value="1"/>
</dbReference>
<accession>A0A2I7QM96</accession>
<keyword evidence="2" id="KW-0436">Ligase</keyword>
<dbReference type="GO" id="GO:0016874">
    <property type="term" value="F:ligase activity"/>
    <property type="evidence" value="ECO:0007669"/>
    <property type="project" value="UniProtKB-KW"/>
</dbReference>
<dbReference type="Proteomes" id="UP000269377">
    <property type="component" value="Segment"/>
</dbReference>
<evidence type="ECO:0000259" key="1">
    <source>
        <dbReference type="Pfam" id="PF09414"/>
    </source>
</evidence>
<proteinExistence type="predicted"/>
<protein>
    <submittedName>
        <fullName evidence="2">RNA ligase</fullName>
    </submittedName>
</protein>